<comment type="caution">
    <text evidence="3">The sequence shown here is derived from an EMBL/GenBank/DDBJ whole genome shotgun (WGS) entry which is preliminary data.</text>
</comment>
<feature type="compositionally biased region" description="Low complexity" evidence="2">
    <location>
        <begin position="15"/>
        <end position="25"/>
    </location>
</feature>
<dbReference type="Proteomes" id="UP000651452">
    <property type="component" value="Unassembled WGS sequence"/>
</dbReference>
<accession>A0A8H7MBI0</accession>
<keyword evidence="4" id="KW-1185">Reference proteome</keyword>
<organism evidence="3 4">
    <name type="scientific">Ascochyta lentis</name>
    <dbReference type="NCBI Taxonomy" id="205686"/>
    <lineage>
        <taxon>Eukaryota</taxon>
        <taxon>Fungi</taxon>
        <taxon>Dikarya</taxon>
        <taxon>Ascomycota</taxon>
        <taxon>Pezizomycotina</taxon>
        <taxon>Dothideomycetes</taxon>
        <taxon>Pleosporomycetidae</taxon>
        <taxon>Pleosporales</taxon>
        <taxon>Pleosporineae</taxon>
        <taxon>Didymellaceae</taxon>
        <taxon>Ascochyta</taxon>
    </lineage>
</organism>
<protein>
    <submittedName>
        <fullName evidence="3">Uncharacterized protein</fullName>
    </submittedName>
</protein>
<feature type="coiled-coil region" evidence="1">
    <location>
        <begin position="141"/>
        <end position="178"/>
    </location>
</feature>
<dbReference type="AlphaFoldDB" id="A0A8H7MBI0"/>
<sequence length="193" mass="21620">MTDTTPNRPRPRLPTPNLSSSPTSPVIDYSPHTVPYDETFENELMTAILHGPTNPPPQPRLPQPTNDTMRMISASDLPIPISSPLRTHPSPVPGLQLTHEKGYHTGGIGPSAHVVNEFAARFIAERGLKAGDVEGLERAVKSEVEGKLEVVKERMRERERAFERNKGVERELGDLRLQRQAELRVMERVKGRR</sequence>
<keyword evidence="1" id="KW-0175">Coiled coil</keyword>
<name>A0A8H7MBI0_9PLEO</name>
<reference evidence="3" key="1">
    <citation type="submission" date="2018-12" db="EMBL/GenBank/DDBJ databases">
        <authorList>
            <person name="Syme R.A."/>
            <person name="Farfan-Caceres L."/>
            <person name="Lichtenzveig J."/>
        </authorList>
    </citation>
    <scope>NUCLEOTIDE SEQUENCE</scope>
    <source>
        <strain evidence="3">Al4</strain>
    </source>
</reference>
<evidence type="ECO:0000313" key="3">
    <source>
        <dbReference type="EMBL" id="KAF9691056.1"/>
    </source>
</evidence>
<proteinExistence type="predicted"/>
<evidence type="ECO:0000313" key="4">
    <source>
        <dbReference type="Proteomes" id="UP000651452"/>
    </source>
</evidence>
<evidence type="ECO:0000256" key="2">
    <source>
        <dbReference type="SAM" id="MobiDB-lite"/>
    </source>
</evidence>
<dbReference type="EMBL" id="RZGK01000022">
    <property type="protein sequence ID" value="KAF9691056.1"/>
    <property type="molecule type" value="Genomic_DNA"/>
</dbReference>
<gene>
    <name evidence="3" type="ORF">EKO04_010961</name>
</gene>
<feature type="region of interest" description="Disordered" evidence="2">
    <location>
        <begin position="1"/>
        <end position="33"/>
    </location>
</feature>
<dbReference type="OrthoDB" id="3926908at2759"/>
<evidence type="ECO:0000256" key="1">
    <source>
        <dbReference type="SAM" id="Coils"/>
    </source>
</evidence>
<reference evidence="3" key="2">
    <citation type="submission" date="2020-09" db="EMBL/GenBank/DDBJ databases">
        <title>Reference genome assembly for Australian Ascochyta lentis isolate Al4.</title>
        <authorList>
            <person name="Lee R.C."/>
            <person name="Farfan-Caceres L.M."/>
            <person name="Debler J.W."/>
            <person name="Williams A.H."/>
            <person name="Henares B.M."/>
        </authorList>
    </citation>
    <scope>NUCLEOTIDE SEQUENCE</scope>
    <source>
        <strain evidence="3">Al4</strain>
    </source>
</reference>